<dbReference type="Pfam" id="PF02518">
    <property type="entry name" value="HATPase_c"/>
    <property type="match status" value="1"/>
</dbReference>
<dbReference type="SUPFAM" id="SSF55781">
    <property type="entry name" value="GAF domain-like"/>
    <property type="match status" value="2"/>
</dbReference>
<protein>
    <recommendedName>
        <fullName evidence="3">histidine kinase</fullName>
        <ecNumber evidence="3">2.7.13.3</ecNumber>
    </recommendedName>
</protein>
<evidence type="ECO:0000259" key="7">
    <source>
        <dbReference type="PROSITE" id="PS50046"/>
    </source>
</evidence>
<feature type="domain" description="Histidine kinase" evidence="8">
    <location>
        <begin position="393"/>
        <end position="615"/>
    </location>
</feature>
<dbReference type="InterPro" id="IPR016132">
    <property type="entry name" value="Phyto_chromo_attachment"/>
</dbReference>
<evidence type="ECO:0000313" key="9">
    <source>
        <dbReference type="EMBL" id="MCC0175607.1"/>
    </source>
</evidence>
<reference evidence="9" key="1">
    <citation type="journal article" date="2021" name="Antonie Van Leeuwenhoek">
        <title>Draft genome and description of Waterburya agarophytonicola gen. nov. sp. nov. (Pleurocapsales, Cyanobacteria): a seaweed symbiont.</title>
        <authorList>
            <person name="Bonthond G."/>
            <person name="Shalygin S."/>
            <person name="Bayer T."/>
            <person name="Weinberger F."/>
        </authorList>
    </citation>
    <scope>NUCLEOTIDE SEQUENCE</scope>
    <source>
        <strain evidence="9">KI4</strain>
    </source>
</reference>
<proteinExistence type="inferred from homology"/>
<dbReference type="InterPro" id="IPR004358">
    <property type="entry name" value="Sig_transdc_His_kin-like_C"/>
</dbReference>
<dbReference type="AlphaFoldDB" id="A0A964BNV5"/>
<comment type="caution">
    <text evidence="9">The sequence shown here is derived from an EMBL/GenBank/DDBJ whole genome shotgun (WGS) entry which is preliminary data.</text>
</comment>
<dbReference type="InterPro" id="IPR036890">
    <property type="entry name" value="HATPase_C_sf"/>
</dbReference>
<dbReference type="InterPro" id="IPR003018">
    <property type="entry name" value="GAF"/>
</dbReference>
<dbReference type="Gene3D" id="3.30.565.10">
    <property type="entry name" value="Histidine kinase-like ATPase, C-terminal domain"/>
    <property type="match status" value="1"/>
</dbReference>
<evidence type="ECO:0000256" key="2">
    <source>
        <dbReference type="ARBA" id="ARBA00006402"/>
    </source>
</evidence>
<dbReference type="PANTHER" id="PTHR43547">
    <property type="entry name" value="TWO-COMPONENT HISTIDINE KINASE"/>
    <property type="match status" value="1"/>
</dbReference>
<dbReference type="SMART" id="SM00387">
    <property type="entry name" value="HATPase_c"/>
    <property type="match status" value="1"/>
</dbReference>
<comment type="similarity">
    <text evidence="2">In the N-terminal section; belongs to the phytochrome family.</text>
</comment>
<organism evidence="9 10">
    <name type="scientific">Waterburya agarophytonicola KI4</name>
    <dbReference type="NCBI Taxonomy" id="2874699"/>
    <lineage>
        <taxon>Bacteria</taxon>
        <taxon>Bacillati</taxon>
        <taxon>Cyanobacteriota</taxon>
        <taxon>Cyanophyceae</taxon>
        <taxon>Pleurocapsales</taxon>
        <taxon>Hyellaceae</taxon>
        <taxon>Waterburya</taxon>
        <taxon>Waterburya agarophytonicola</taxon>
    </lineage>
</organism>
<dbReference type="PROSITE" id="PS50109">
    <property type="entry name" value="HIS_KIN"/>
    <property type="match status" value="1"/>
</dbReference>
<dbReference type="SUPFAM" id="SSF47384">
    <property type="entry name" value="Homodimeric domain of signal transducing histidine kinase"/>
    <property type="match status" value="1"/>
</dbReference>
<dbReference type="RefSeq" id="WP_229638608.1">
    <property type="nucleotide sequence ID" value="NZ_JADWDC010000002.1"/>
</dbReference>
<evidence type="ECO:0000256" key="4">
    <source>
        <dbReference type="ARBA" id="ARBA00022553"/>
    </source>
</evidence>
<feature type="domain" description="Phytochrome chromophore attachment site" evidence="7">
    <location>
        <begin position="35"/>
        <end position="171"/>
    </location>
</feature>
<keyword evidence="4" id="KW-0597">Phosphoprotein</keyword>
<dbReference type="EMBL" id="JADWDC010000002">
    <property type="protein sequence ID" value="MCC0175607.1"/>
    <property type="molecule type" value="Genomic_DNA"/>
</dbReference>
<comment type="catalytic activity">
    <reaction evidence="1">
        <text>ATP + protein L-histidine = ADP + protein N-phospho-L-histidine.</text>
        <dbReference type="EC" id="2.7.13.3"/>
    </reaction>
</comment>
<evidence type="ECO:0000259" key="8">
    <source>
        <dbReference type="PROSITE" id="PS50109"/>
    </source>
</evidence>
<dbReference type="PANTHER" id="PTHR43547:SF2">
    <property type="entry name" value="HYBRID SIGNAL TRANSDUCTION HISTIDINE KINASE C"/>
    <property type="match status" value="1"/>
</dbReference>
<dbReference type="SMART" id="SM00065">
    <property type="entry name" value="GAF"/>
    <property type="match status" value="2"/>
</dbReference>
<gene>
    <name evidence="9" type="ORF">I4641_01250</name>
</gene>
<dbReference type="Proteomes" id="UP000729733">
    <property type="component" value="Unassembled WGS sequence"/>
</dbReference>
<evidence type="ECO:0000256" key="6">
    <source>
        <dbReference type="ARBA" id="ARBA00023012"/>
    </source>
</evidence>
<evidence type="ECO:0000313" key="10">
    <source>
        <dbReference type="Proteomes" id="UP000729733"/>
    </source>
</evidence>
<dbReference type="Pfam" id="PF00512">
    <property type="entry name" value="HisKA"/>
    <property type="match status" value="1"/>
</dbReference>
<dbReference type="InterPro" id="IPR036097">
    <property type="entry name" value="HisK_dim/P_sf"/>
</dbReference>
<name>A0A964BNV5_9CYAN</name>
<dbReference type="SMART" id="SM00388">
    <property type="entry name" value="HisKA"/>
    <property type="match status" value="1"/>
</dbReference>
<dbReference type="InterPro" id="IPR005467">
    <property type="entry name" value="His_kinase_dom"/>
</dbReference>
<dbReference type="SUPFAM" id="SSF55874">
    <property type="entry name" value="ATPase domain of HSP90 chaperone/DNA topoisomerase II/histidine kinase"/>
    <property type="match status" value="1"/>
</dbReference>
<keyword evidence="5" id="KW-0808">Transferase</keyword>
<dbReference type="Gene3D" id="1.10.287.130">
    <property type="match status" value="1"/>
</dbReference>
<dbReference type="CDD" id="cd00082">
    <property type="entry name" value="HisKA"/>
    <property type="match status" value="1"/>
</dbReference>
<evidence type="ECO:0000256" key="1">
    <source>
        <dbReference type="ARBA" id="ARBA00000085"/>
    </source>
</evidence>
<dbReference type="InterPro" id="IPR029016">
    <property type="entry name" value="GAF-like_dom_sf"/>
</dbReference>
<dbReference type="GO" id="GO:0000155">
    <property type="term" value="F:phosphorelay sensor kinase activity"/>
    <property type="evidence" value="ECO:0007669"/>
    <property type="project" value="InterPro"/>
</dbReference>
<dbReference type="PROSITE" id="PS50046">
    <property type="entry name" value="PHYTOCHROME_2"/>
    <property type="match status" value="1"/>
</dbReference>
<accession>A0A964BNV5</accession>
<keyword evidence="10" id="KW-1185">Reference proteome</keyword>
<dbReference type="Pfam" id="PF01590">
    <property type="entry name" value="GAF"/>
    <property type="match status" value="2"/>
</dbReference>
<evidence type="ECO:0000256" key="3">
    <source>
        <dbReference type="ARBA" id="ARBA00012438"/>
    </source>
</evidence>
<evidence type="ECO:0000256" key="5">
    <source>
        <dbReference type="ARBA" id="ARBA00022777"/>
    </source>
</evidence>
<dbReference type="InterPro" id="IPR003594">
    <property type="entry name" value="HATPase_dom"/>
</dbReference>
<keyword evidence="6" id="KW-0902">Two-component regulatory system</keyword>
<dbReference type="InterPro" id="IPR003661">
    <property type="entry name" value="HisK_dim/P_dom"/>
</dbReference>
<keyword evidence="5" id="KW-0418">Kinase</keyword>
<dbReference type="EC" id="2.7.13.3" evidence="3"/>
<dbReference type="PRINTS" id="PR00344">
    <property type="entry name" value="BCTRLSENSOR"/>
</dbReference>
<dbReference type="Gene3D" id="3.30.450.40">
    <property type="match status" value="2"/>
</dbReference>
<sequence length="618" mass="70861">MPESNSVKNSKVFSFNQEEENIVAAIALRIRQSLDLEIILDRTVMEVRQFLQTDRVFIYRFEPDLSGVIVAESIQNYAASVFGFRIKDPCFSAQHIEQYKGGRINAVENVQTANLAPCYEEVLKSFDVKANLVVPIVASGELWGLLISHHCQSPRQWLIQEVELLKQLAIQVGIAVQQAELYEQVQSFNNYLEQKVRHRTIELETSVKFESLIRNITDRVRDSLNEPQILQTVTQEIGKVLNIERCKIELYDNDRQSDANSLDIIATVAYEYAIEPPNCQGIKRKVRDFPQLYHQLLQKQSLQFVEKVPELSPIDTQATRLVCPIFDDRGTLGNLWLLRPKEEFFEQSEISLVEQVASQCAIAIRQARLYKQSQTQLEELARLNILKDDFLRTISHELRTPMSSIQLASETLEILLEREIGSNKSATFTRVLDIFRSACRRQNQLVDDLLTLCYIDAKKEIIKMQWIDLAVWLPQILEPFQERIDSQNQTLIVDLESNLPELRSDISVVKRIVAELINNACKYTPEGEMIILSARSSNDGIKIDIINTGVEIAHVEQERVFDKFYRIPHHDPWKFGGTGIGLALVKNLVELLGGNICLQSQCDRTSFAIYLPRETNID</sequence>